<evidence type="ECO:0000313" key="4">
    <source>
        <dbReference type="RefSeq" id="XP_010913382.1"/>
    </source>
</evidence>
<protein>
    <submittedName>
        <fullName evidence="4">Uncharacterized protein LOC105039083 isoform X1</fullName>
    </submittedName>
</protein>
<evidence type="ECO:0000256" key="1">
    <source>
        <dbReference type="SAM" id="Coils"/>
    </source>
</evidence>
<feature type="region of interest" description="Disordered" evidence="2">
    <location>
        <begin position="229"/>
        <end position="249"/>
    </location>
</feature>
<name>A0A6I9QQU7_ELAGV</name>
<dbReference type="KEGG" id="egu:105039083"/>
<feature type="compositionally biased region" description="Low complexity" evidence="2">
    <location>
        <begin position="98"/>
        <end position="112"/>
    </location>
</feature>
<accession>A0A6I9QQU7</accession>
<dbReference type="InParanoid" id="A0A6I9QQU7"/>
<feature type="compositionally biased region" description="Polar residues" evidence="2">
    <location>
        <begin position="234"/>
        <end position="246"/>
    </location>
</feature>
<organism evidence="3 4">
    <name type="scientific">Elaeis guineensis var. tenera</name>
    <name type="common">Oil palm</name>
    <dbReference type="NCBI Taxonomy" id="51953"/>
    <lineage>
        <taxon>Eukaryota</taxon>
        <taxon>Viridiplantae</taxon>
        <taxon>Streptophyta</taxon>
        <taxon>Embryophyta</taxon>
        <taxon>Tracheophyta</taxon>
        <taxon>Spermatophyta</taxon>
        <taxon>Magnoliopsida</taxon>
        <taxon>Liliopsida</taxon>
        <taxon>Arecaceae</taxon>
        <taxon>Arecoideae</taxon>
        <taxon>Cocoseae</taxon>
        <taxon>Elaeidinae</taxon>
        <taxon>Elaeis</taxon>
    </lineage>
</organism>
<keyword evidence="1" id="KW-0175">Coiled coil</keyword>
<reference evidence="4" key="1">
    <citation type="submission" date="2025-08" db="UniProtKB">
        <authorList>
            <consortium name="RefSeq"/>
        </authorList>
    </citation>
    <scope>IDENTIFICATION</scope>
</reference>
<dbReference type="PANTHER" id="PTHR35099:SF2">
    <property type="entry name" value="OS02G0182700 PROTEIN"/>
    <property type="match status" value="1"/>
</dbReference>
<feature type="coiled-coil region" evidence="1">
    <location>
        <begin position="173"/>
        <end position="221"/>
    </location>
</feature>
<dbReference type="PANTHER" id="PTHR35099">
    <property type="entry name" value="OS02G0182700 PROTEIN"/>
    <property type="match status" value="1"/>
</dbReference>
<feature type="compositionally biased region" description="Basic residues" evidence="2">
    <location>
        <begin position="153"/>
        <end position="163"/>
    </location>
</feature>
<sequence>MAEVDDPDDRCGHATEDEGAVTAAKVLMSFKNGRLPLAAPPPPLYWGSKGKRSRTIAMAGILEARREEEEEELAAAKVNGKMRASPPSPLDYRGGSGTSTSGGENGPSSPEEVPAVKRPRLGEPLAVRGDSPRPTKVVWSERSPLVSSVPARKSIKPSGKKKSGPFGLGEQAIPELQAMEKALLEEREKLQKEVEEQRKDHEALLDQNRRLKLSLELLQMKRTVSMVPIETKQPESSNHIALSSPVQDHGDFVLPDLNEPVLDL</sequence>
<feature type="region of interest" description="Disordered" evidence="2">
    <location>
        <begin position="65"/>
        <end position="171"/>
    </location>
</feature>
<keyword evidence="3" id="KW-1185">Reference proteome</keyword>
<dbReference type="RefSeq" id="XP_010913382.1">
    <property type="nucleotide sequence ID" value="XM_010915080.2"/>
</dbReference>
<proteinExistence type="predicted"/>
<evidence type="ECO:0000313" key="3">
    <source>
        <dbReference type="Proteomes" id="UP000504607"/>
    </source>
</evidence>
<dbReference type="Proteomes" id="UP000504607">
    <property type="component" value="Chromosome 2"/>
</dbReference>
<dbReference type="GeneID" id="105039083"/>
<evidence type="ECO:0000256" key="2">
    <source>
        <dbReference type="SAM" id="MobiDB-lite"/>
    </source>
</evidence>
<gene>
    <name evidence="4" type="primary">LOC105039083</name>
</gene>
<dbReference type="OrthoDB" id="768734at2759"/>
<dbReference type="AlphaFoldDB" id="A0A6I9QQU7"/>